<reference evidence="4 5" key="1">
    <citation type="journal article" date="2019" name="Int. J. Syst. Evol. Microbiol.">
        <title>The Global Catalogue of Microorganisms (GCM) 10K type strain sequencing project: providing services to taxonomists for standard genome sequencing and annotation.</title>
        <authorList>
            <consortium name="The Broad Institute Genomics Platform"/>
            <consortium name="The Broad Institute Genome Sequencing Center for Infectious Disease"/>
            <person name="Wu L."/>
            <person name="Ma J."/>
        </authorList>
    </citation>
    <scope>NUCLEOTIDE SEQUENCE [LARGE SCALE GENOMIC DNA]</scope>
    <source>
        <strain evidence="4 5">JCM 13378</strain>
    </source>
</reference>
<keyword evidence="3" id="KW-0812">Transmembrane</keyword>
<keyword evidence="5" id="KW-1185">Reference proteome</keyword>
<feature type="region of interest" description="Disordered" evidence="2">
    <location>
        <begin position="117"/>
        <end position="136"/>
    </location>
</feature>
<evidence type="ECO:0000256" key="1">
    <source>
        <dbReference type="SAM" id="Coils"/>
    </source>
</evidence>
<evidence type="ECO:0000313" key="4">
    <source>
        <dbReference type="EMBL" id="GAA0363922.1"/>
    </source>
</evidence>
<dbReference type="RefSeq" id="WP_343846065.1">
    <property type="nucleotide sequence ID" value="NZ_BAAAEI010000019.1"/>
</dbReference>
<accession>A0ABN0XH03</accession>
<feature type="coiled-coil region" evidence="1">
    <location>
        <begin position="47"/>
        <end position="109"/>
    </location>
</feature>
<proteinExistence type="predicted"/>
<dbReference type="EMBL" id="BAAAEI010000019">
    <property type="protein sequence ID" value="GAA0363922.1"/>
    <property type="molecule type" value="Genomic_DNA"/>
</dbReference>
<evidence type="ECO:0000256" key="3">
    <source>
        <dbReference type="SAM" id="Phobius"/>
    </source>
</evidence>
<dbReference type="InterPro" id="IPR036465">
    <property type="entry name" value="vWFA_dom_sf"/>
</dbReference>
<name>A0ABN0XH03_9ALTE</name>
<keyword evidence="3" id="KW-0472">Membrane</keyword>
<dbReference type="Gene3D" id="3.40.50.410">
    <property type="entry name" value="von Willebrand factor, type A domain"/>
    <property type="match status" value="1"/>
</dbReference>
<feature type="compositionally biased region" description="Polar residues" evidence="2">
    <location>
        <begin position="117"/>
        <end position="128"/>
    </location>
</feature>
<evidence type="ECO:0008006" key="6">
    <source>
        <dbReference type="Google" id="ProtNLM"/>
    </source>
</evidence>
<sequence>MRPRRPLLEIFTLSFLDIISCAFGAIIMLVLLAKNGQEGEYFDLSVLSQLVSQLGQAEGTVSRLNQQVSDSQLALQQASQQQASLEDRRKQLETELSAAKDKVQQLASTAQGLQSVLESRQRAATSSGDAKERDEEVGGIPVDSEYVIFIVDTSGSMKSIWGRVMQEMDNILSSHPKVRGFQIMNDMGDYLLSASAGGWRPDTPSSRKAMLSALSGWNSNSNSSPVEGLEVALSTYARKTDKLAIYIFGDDYTGGSYDAVIETLNRLNTDKNSGKRLARVHAVGFLTNSRNAKFSTLMRAVTRQNRGSFLAMPL</sequence>
<organism evidence="4 5">
    <name type="scientific">Bowmanella denitrificans</name>
    <dbReference type="NCBI Taxonomy" id="366582"/>
    <lineage>
        <taxon>Bacteria</taxon>
        <taxon>Pseudomonadati</taxon>
        <taxon>Pseudomonadota</taxon>
        <taxon>Gammaproteobacteria</taxon>
        <taxon>Alteromonadales</taxon>
        <taxon>Alteromonadaceae</taxon>
        <taxon>Bowmanella</taxon>
    </lineage>
</organism>
<evidence type="ECO:0000313" key="5">
    <source>
        <dbReference type="Proteomes" id="UP001501757"/>
    </source>
</evidence>
<comment type="caution">
    <text evidence="4">The sequence shown here is derived from an EMBL/GenBank/DDBJ whole genome shotgun (WGS) entry which is preliminary data.</text>
</comment>
<evidence type="ECO:0000256" key="2">
    <source>
        <dbReference type="SAM" id="MobiDB-lite"/>
    </source>
</evidence>
<dbReference type="Proteomes" id="UP001501757">
    <property type="component" value="Unassembled WGS sequence"/>
</dbReference>
<dbReference type="SUPFAM" id="SSF53300">
    <property type="entry name" value="vWA-like"/>
    <property type="match status" value="1"/>
</dbReference>
<feature type="transmembrane region" description="Helical" evidence="3">
    <location>
        <begin position="7"/>
        <end position="33"/>
    </location>
</feature>
<protein>
    <recommendedName>
        <fullName evidence="6">Secreted protein, containing von Willebrand factor (VWF) type A domain</fullName>
    </recommendedName>
</protein>
<keyword evidence="1" id="KW-0175">Coiled coil</keyword>
<keyword evidence="3" id="KW-1133">Transmembrane helix</keyword>
<gene>
    <name evidence="4" type="ORF">GCM10009092_30370</name>
</gene>